<dbReference type="PANTHER" id="PTHR10192">
    <property type="entry name" value="MOLYBDOPTERIN BIOSYNTHESIS PROTEIN"/>
    <property type="match status" value="1"/>
</dbReference>
<dbReference type="GO" id="GO:0005829">
    <property type="term" value="C:cytosol"/>
    <property type="evidence" value="ECO:0007669"/>
    <property type="project" value="TreeGrafter"/>
</dbReference>
<feature type="domain" description="MoaB/Mog" evidence="1">
    <location>
        <begin position="80"/>
        <end position="217"/>
    </location>
</feature>
<dbReference type="GO" id="GO:0061599">
    <property type="term" value="F:molybdopterin molybdotransferase activity"/>
    <property type="evidence" value="ECO:0007669"/>
    <property type="project" value="TreeGrafter"/>
</dbReference>
<dbReference type="InterPro" id="IPR036425">
    <property type="entry name" value="MoaB/Mog-like_dom_sf"/>
</dbReference>
<accession>A0A094PMQ8</accession>
<name>A0A094PMQ8_9ZZZZ</name>
<dbReference type="SUPFAM" id="SSF53218">
    <property type="entry name" value="Molybdenum cofactor biosynthesis proteins"/>
    <property type="match status" value="1"/>
</dbReference>
<evidence type="ECO:0000313" key="2">
    <source>
        <dbReference type="EMBL" id="KGA12975.1"/>
    </source>
</evidence>
<dbReference type="Pfam" id="PF00994">
    <property type="entry name" value="MoCF_biosynth"/>
    <property type="match status" value="1"/>
</dbReference>
<evidence type="ECO:0000259" key="1">
    <source>
        <dbReference type="SMART" id="SM00852"/>
    </source>
</evidence>
<dbReference type="AlphaFoldDB" id="A0A094PMQ8"/>
<comment type="caution">
    <text evidence="2">The sequence shown here is derived from an EMBL/GenBank/DDBJ whole genome shotgun (WGS) entry which is preliminary data.</text>
</comment>
<dbReference type="Gene3D" id="2.40.340.10">
    <property type="entry name" value="MoeA, C-terminal, domain IV"/>
    <property type="match status" value="1"/>
</dbReference>
<dbReference type="InterPro" id="IPR036688">
    <property type="entry name" value="MoeA_C_domain_IV_sf"/>
</dbReference>
<dbReference type="GO" id="GO:0006777">
    <property type="term" value="P:Mo-molybdopterin cofactor biosynthetic process"/>
    <property type="evidence" value="ECO:0007669"/>
    <property type="project" value="TreeGrafter"/>
</dbReference>
<dbReference type="PANTHER" id="PTHR10192:SF5">
    <property type="entry name" value="GEPHYRIN"/>
    <property type="match status" value="1"/>
</dbReference>
<dbReference type="SUPFAM" id="SSF63867">
    <property type="entry name" value="MoeA C-terminal domain-like"/>
    <property type="match status" value="1"/>
</dbReference>
<dbReference type="InterPro" id="IPR038987">
    <property type="entry name" value="MoeA-like"/>
</dbReference>
<gene>
    <name evidence="2" type="ORF">GM51_21030</name>
</gene>
<protein>
    <recommendedName>
        <fullName evidence="1">MoaB/Mog domain-containing protein</fullName>
    </recommendedName>
</protein>
<dbReference type="Gene3D" id="3.40.980.10">
    <property type="entry name" value="MoaB/Mog-like domain"/>
    <property type="match status" value="1"/>
</dbReference>
<dbReference type="EMBL" id="JNSL01000206">
    <property type="protein sequence ID" value="KGA12975.1"/>
    <property type="molecule type" value="Genomic_DNA"/>
</dbReference>
<dbReference type="Pfam" id="PF03454">
    <property type="entry name" value="MoeA_C"/>
    <property type="match status" value="1"/>
</dbReference>
<sequence>MRTVAQHLETILAKAAPLESLEVGLLGSVGCVLAQEVATVKDGVESALISKGTEIGARHIALLAGENIGQIWVHPKPRVVIVTVGSDLADPGTPQESLPDVNGIALTAAATATGAMTFRVGPLKSDAEVIRATIEDQLVRADVIITACGMNSGDYDLLTTVLRELGQVEIARVNMTPGGAQGFGVIGPDSIPIFVLPGNPSASLLSFDIFVRPLLRRLMGHSKIHHRIIEARLENTVEGAGDDVRYVRAHSSRSGGVSTVRCVENNAERPLAGLGNADSLIIVPAKTNRLNAGETVKVLQLESLSDE</sequence>
<reference evidence="2" key="1">
    <citation type="submission" date="2014-06" db="EMBL/GenBank/DDBJ databases">
        <title>Key roles for freshwater Actinobacteria revealed by deep metagenomic sequencing.</title>
        <authorList>
            <person name="Ghai R."/>
            <person name="Mizuno C.M."/>
            <person name="Picazo A."/>
            <person name="Camacho A."/>
            <person name="Rodriguez-Valera F."/>
        </authorList>
    </citation>
    <scope>NUCLEOTIDE SEQUENCE</scope>
</reference>
<dbReference type="SMART" id="SM00852">
    <property type="entry name" value="MoCF_biosynth"/>
    <property type="match status" value="1"/>
</dbReference>
<dbReference type="InterPro" id="IPR005111">
    <property type="entry name" value="MoeA_C_domain_IV"/>
</dbReference>
<dbReference type="InterPro" id="IPR001453">
    <property type="entry name" value="MoaB/Mog_dom"/>
</dbReference>
<proteinExistence type="predicted"/>
<organism evidence="2">
    <name type="scientific">freshwater metagenome</name>
    <dbReference type="NCBI Taxonomy" id="449393"/>
    <lineage>
        <taxon>unclassified sequences</taxon>
        <taxon>metagenomes</taxon>
        <taxon>ecological metagenomes</taxon>
    </lineage>
</organism>